<feature type="domain" description="Protein kinase" evidence="3">
    <location>
        <begin position="21"/>
        <end position="286"/>
    </location>
</feature>
<proteinExistence type="inferred from homology"/>
<dbReference type="InterPro" id="IPR011009">
    <property type="entry name" value="Kinase-like_dom_sf"/>
</dbReference>
<evidence type="ECO:0000259" key="3">
    <source>
        <dbReference type="PROSITE" id="PS50011"/>
    </source>
</evidence>
<gene>
    <name evidence="4" type="ORF">RM539_11100</name>
</gene>
<reference evidence="4 5" key="1">
    <citation type="submission" date="2023-09" db="EMBL/GenBank/DDBJ databases">
        <authorList>
            <person name="Rey-Velasco X."/>
        </authorList>
    </citation>
    <scope>NUCLEOTIDE SEQUENCE [LARGE SCALE GENOMIC DNA]</scope>
    <source>
        <strain evidence="4 5">F117</strain>
    </source>
</reference>
<sequence>MNGNKFSEIINTAAEEHGFFIKSTSPLSGGDINDVFLIETGTGKLVIKINDASRYPGMFEAEKAGLDALRKPKIIDVPETLFTGEAHQQSYLMLKFLETGTKTSDFWEIFGKQMAQLHRISAETFGFETDNYIGSLPQYNSKEKSAAEFYINQRLEPQLKMAAEKSYNLGNTDGFLKNCAEIIPDEAPALIHGDLWNGNYITNASGMPALIDPAVAYAPREMDLGMMKLFGGFNAELFKSYEAHYPLQDGFEERVPIWQLYYLLVHLNIFGTGYKASVEKIIRCFS</sequence>
<dbReference type="PROSITE" id="PS50011">
    <property type="entry name" value="PROTEIN_KINASE_DOM"/>
    <property type="match status" value="1"/>
</dbReference>
<dbReference type="Proteomes" id="UP001262582">
    <property type="component" value="Unassembled WGS sequence"/>
</dbReference>
<dbReference type="InterPro" id="IPR016477">
    <property type="entry name" value="Fructo-/Ketosamine-3-kinase"/>
</dbReference>
<comment type="similarity">
    <text evidence="1 2">Belongs to the fructosamine kinase family.</text>
</comment>
<protein>
    <submittedName>
        <fullName evidence="4">Fructosamine kinase family protein</fullName>
    </submittedName>
</protein>
<dbReference type="SUPFAM" id="SSF56112">
    <property type="entry name" value="Protein kinase-like (PK-like)"/>
    <property type="match status" value="1"/>
</dbReference>
<dbReference type="EMBL" id="JAVRHK010000007">
    <property type="protein sequence ID" value="MDT0677129.1"/>
    <property type="molecule type" value="Genomic_DNA"/>
</dbReference>
<keyword evidence="2" id="KW-0808">Transferase</keyword>
<evidence type="ECO:0000256" key="2">
    <source>
        <dbReference type="PIRNR" id="PIRNR006221"/>
    </source>
</evidence>
<dbReference type="Pfam" id="PF03881">
    <property type="entry name" value="Fructosamin_kin"/>
    <property type="match status" value="1"/>
</dbReference>
<dbReference type="Gene3D" id="3.90.1200.10">
    <property type="match status" value="1"/>
</dbReference>
<evidence type="ECO:0000256" key="1">
    <source>
        <dbReference type="ARBA" id="ARBA00009460"/>
    </source>
</evidence>
<evidence type="ECO:0000313" key="5">
    <source>
        <dbReference type="Proteomes" id="UP001262582"/>
    </source>
</evidence>
<dbReference type="PANTHER" id="PTHR12149:SF8">
    <property type="entry name" value="PROTEIN-RIBULOSAMINE 3-KINASE"/>
    <property type="match status" value="1"/>
</dbReference>
<keyword evidence="5" id="KW-1185">Reference proteome</keyword>
<comment type="caution">
    <text evidence="4">The sequence shown here is derived from an EMBL/GenBank/DDBJ whole genome shotgun (WGS) entry which is preliminary data.</text>
</comment>
<dbReference type="RefSeq" id="WP_311503467.1">
    <property type="nucleotide sequence ID" value="NZ_JAVRHK010000007.1"/>
</dbReference>
<dbReference type="GO" id="GO:0016301">
    <property type="term" value="F:kinase activity"/>
    <property type="evidence" value="ECO:0007669"/>
    <property type="project" value="UniProtKB-KW"/>
</dbReference>
<accession>A0ABU3D6G8</accession>
<dbReference type="Gene3D" id="3.30.200.20">
    <property type="entry name" value="Phosphorylase Kinase, domain 1"/>
    <property type="match status" value="1"/>
</dbReference>
<name>A0ABU3D6G8_9FLAO</name>
<dbReference type="PIRSF" id="PIRSF006221">
    <property type="entry name" value="Ketosamine-3-kinase"/>
    <property type="match status" value="1"/>
</dbReference>
<dbReference type="PANTHER" id="PTHR12149">
    <property type="entry name" value="FRUCTOSAMINE 3 KINASE-RELATED PROTEIN"/>
    <property type="match status" value="1"/>
</dbReference>
<keyword evidence="2 4" id="KW-0418">Kinase</keyword>
<evidence type="ECO:0000313" key="4">
    <source>
        <dbReference type="EMBL" id="MDT0677129.1"/>
    </source>
</evidence>
<dbReference type="InterPro" id="IPR000719">
    <property type="entry name" value="Prot_kinase_dom"/>
</dbReference>
<organism evidence="4 5">
    <name type="scientific">Autumnicola musiva</name>
    <dbReference type="NCBI Taxonomy" id="3075589"/>
    <lineage>
        <taxon>Bacteria</taxon>
        <taxon>Pseudomonadati</taxon>
        <taxon>Bacteroidota</taxon>
        <taxon>Flavobacteriia</taxon>
        <taxon>Flavobacteriales</taxon>
        <taxon>Flavobacteriaceae</taxon>
        <taxon>Autumnicola</taxon>
    </lineage>
</organism>